<dbReference type="Proteomes" id="UP000010478">
    <property type="component" value="Chromosome"/>
</dbReference>
<reference evidence="2 3" key="1">
    <citation type="submission" date="2012-05" db="EMBL/GenBank/DDBJ databases">
        <title>Finished chromosome of genome of Oscillatoria sp. PCC 7112.</title>
        <authorList>
            <consortium name="US DOE Joint Genome Institute"/>
            <person name="Gugger M."/>
            <person name="Coursin T."/>
            <person name="Rippka R."/>
            <person name="Tandeau De Marsac N."/>
            <person name="Huntemann M."/>
            <person name="Wei C.-L."/>
            <person name="Han J."/>
            <person name="Detter J.C."/>
            <person name="Han C."/>
            <person name="Tapia R."/>
            <person name="Davenport K."/>
            <person name="Daligault H."/>
            <person name="Erkkila T."/>
            <person name="Gu W."/>
            <person name="Munk A.C.C."/>
            <person name="Teshima H."/>
            <person name="Xu Y."/>
            <person name="Chain P."/>
            <person name="Chen A."/>
            <person name="Krypides N."/>
            <person name="Mavromatis K."/>
            <person name="Markowitz V."/>
            <person name="Szeto E."/>
            <person name="Ivanova N."/>
            <person name="Mikhailova N."/>
            <person name="Ovchinnikova G."/>
            <person name="Pagani I."/>
            <person name="Pati A."/>
            <person name="Goodwin L."/>
            <person name="Peters L."/>
            <person name="Pitluck S."/>
            <person name="Woyke T."/>
            <person name="Kerfeld C."/>
        </authorList>
    </citation>
    <scope>NUCLEOTIDE SEQUENCE [LARGE SCALE GENOMIC DNA]</scope>
    <source>
        <strain evidence="2 3">PCC 7112</strain>
    </source>
</reference>
<accession>K9VI00</accession>
<dbReference type="EMBL" id="CP003614">
    <property type="protein sequence ID" value="AFZ07112.1"/>
    <property type="molecule type" value="Genomic_DNA"/>
</dbReference>
<evidence type="ECO:0000313" key="3">
    <source>
        <dbReference type="Proteomes" id="UP000010478"/>
    </source>
</evidence>
<dbReference type="AlphaFoldDB" id="K9VI00"/>
<protein>
    <submittedName>
        <fullName evidence="2">Uncharacterized protein</fullName>
    </submittedName>
</protein>
<keyword evidence="1" id="KW-0472">Membrane</keyword>
<feature type="transmembrane region" description="Helical" evidence="1">
    <location>
        <begin position="24"/>
        <end position="46"/>
    </location>
</feature>
<gene>
    <name evidence="2" type="ORF">Osc7112_2698</name>
</gene>
<name>K9VI00_9CYAN</name>
<evidence type="ECO:0000256" key="1">
    <source>
        <dbReference type="SAM" id="Phobius"/>
    </source>
</evidence>
<proteinExistence type="predicted"/>
<organism evidence="2 3">
    <name type="scientific">Phormidium nigroviride PCC 7112</name>
    <dbReference type="NCBI Taxonomy" id="179408"/>
    <lineage>
        <taxon>Bacteria</taxon>
        <taxon>Bacillati</taxon>
        <taxon>Cyanobacteriota</taxon>
        <taxon>Cyanophyceae</taxon>
        <taxon>Oscillatoriophycideae</taxon>
        <taxon>Oscillatoriales</taxon>
        <taxon>Oscillatoriaceae</taxon>
        <taxon>Phormidium</taxon>
    </lineage>
</organism>
<keyword evidence="1" id="KW-0812">Transmembrane</keyword>
<dbReference type="HOGENOM" id="CLU_2410421_0_0_3"/>
<evidence type="ECO:0000313" key="2">
    <source>
        <dbReference type="EMBL" id="AFZ07112.1"/>
    </source>
</evidence>
<dbReference type="KEGG" id="oni:Osc7112_2698"/>
<keyword evidence="3" id="KW-1185">Reference proteome</keyword>
<sequence>MPCPARDWANFHNSYKIDNSSHSFFLGIILWVLIGLKSSLPTNFIVEHDRRNICSLAHHSQSFCGKFGRKCVSEARPYGGYANEEDRQQILI</sequence>
<keyword evidence="1" id="KW-1133">Transmembrane helix</keyword>